<accession>A0ABP7LZN2</accession>
<organism evidence="1 2">
    <name type="scientific">Gibbsiella dentisursi</name>
    <dbReference type="NCBI Taxonomy" id="796890"/>
    <lineage>
        <taxon>Bacteria</taxon>
        <taxon>Pseudomonadati</taxon>
        <taxon>Pseudomonadota</taxon>
        <taxon>Gammaproteobacteria</taxon>
        <taxon>Enterobacterales</taxon>
        <taxon>Yersiniaceae</taxon>
        <taxon>Gibbsiella</taxon>
    </lineage>
</organism>
<evidence type="ECO:0000313" key="2">
    <source>
        <dbReference type="Proteomes" id="UP001499994"/>
    </source>
</evidence>
<reference evidence="2" key="1">
    <citation type="journal article" date="2019" name="Int. J. Syst. Evol. Microbiol.">
        <title>The Global Catalogue of Microorganisms (GCM) 10K type strain sequencing project: providing services to taxonomists for standard genome sequencing and annotation.</title>
        <authorList>
            <consortium name="The Broad Institute Genomics Platform"/>
            <consortium name="The Broad Institute Genome Sequencing Center for Infectious Disease"/>
            <person name="Wu L."/>
            <person name="Ma J."/>
        </authorList>
    </citation>
    <scope>NUCLEOTIDE SEQUENCE [LARGE SCALE GENOMIC DNA]</scope>
    <source>
        <strain evidence="2">JCM 17201</strain>
    </source>
</reference>
<name>A0ABP7LZN2_9GAMM</name>
<keyword evidence="2" id="KW-1185">Reference proteome</keyword>
<dbReference type="EMBL" id="BAABDG010000010">
    <property type="protein sequence ID" value="GAA3911658.1"/>
    <property type="molecule type" value="Genomic_DNA"/>
</dbReference>
<gene>
    <name evidence="1" type="ORF">GCM10022405_41020</name>
</gene>
<evidence type="ECO:0000313" key="1">
    <source>
        <dbReference type="EMBL" id="GAA3911658.1"/>
    </source>
</evidence>
<proteinExistence type="predicted"/>
<sequence length="116" mass="12758">MNKLIEIGKCLVDISMIAAVEPHRHGRNPSHEGAKITLTNGVVVFEEQSSLREVKEKIQAALTGWQLVPLEPTPEMLAAAGDCEDVLWDEVEDDLFIVQHRAIYEAMLAAAPGNPE</sequence>
<protein>
    <submittedName>
        <fullName evidence="1">Uncharacterized protein</fullName>
    </submittedName>
</protein>
<comment type="caution">
    <text evidence="1">The sequence shown here is derived from an EMBL/GenBank/DDBJ whole genome shotgun (WGS) entry which is preliminary data.</text>
</comment>
<dbReference type="RefSeq" id="WP_346082723.1">
    <property type="nucleotide sequence ID" value="NZ_BAABDG010000010.1"/>
</dbReference>
<dbReference type="Proteomes" id="UP001499994">
    <property type="component" value="Unassembled WGS sequence"/>
</dbReference>